<protein>
    <submittedName>
        <fullName evidence="2">Uncharacterized protein</fullName>
    </submittedName>
</protein>
<accession>A0AAP0EQY3</accession>
<proteinExistence type="predicted"/>
<organism evidence="2 3">
    <name type="scientific">Stephania yunnanensis</name>
    <dbReference type="NCBI Taxonomy" id="152371"/>
    <lineage>
        <taxon>Eukaryota</taxon>
        <taxon>Viridiplantae</taxon>
        <taxon>Streptophyta</taxon>
        <taxon>Embryophyta</taxon>
        <taxon>Tracheophyta</taxon>
        <taxon>Spermatophyta</taxon>
        <taxon>Magnoliopsida</taxon>
        <taxon>Ranunculales</taxon>
        <taxon>Menispermaceae</taxon>
        <taxon>Menispermoideae</taxon>
        <taxon>Cissampelideae</taxon>
        <taxon>Stephania</taxon>
    </lineage>
</organism>
<feature type="compositionally biased region" description="Basic and acidic residues" evidence="1">
    <location>
        <begin position="30"/>
        <end position="49"/>
    </location>
</feature>
<dbReference type="AlphaFoldDB" id="A0AAP0EQY3"/>
<evidence type="ECO:0000313" key="2">
    <source>
        <dbReference type="EMBL" id="KAK9093339.1"/>
    </source>
</evidence>
<comment type="caution">
    <text evidence="2">The sequence shown here is derived from an EMBL/GenBank/DDBJ whole genome shotgun (WGS) entry which is preliminary data.</text>
</comment>
<gene>
    <name evidence="2" type="ORF">Syun_028250</name>
</gene>
<keyword evidence="3" id="KW-1185">Reference proteome</keyword>
<dbReference type="EMBL" id="JBBNAF010000012">
    <property type="protein sequence ID" value="KAK9093339.1"/>
    <property type="molecule type" value="Genomic_DNA"/>
</dbReference>
<evidence type="ECO:0000313" key="3">
    <source>
        <dbReference type="Proteomes" id="UP001420932"/>
    </source>
</evidence>
<reference evidence="2 3" key="1">
    <citation type="submission" date="2024-01" db="EMBL/GenBank/DDBJ databases">
        <title>Genome assemblies of Stephania.</title>
        <authorList>
            <person name="Yang L."/>
        </authorList>
    </citation>
    <scope>NUCLEOTIDE SEQUENCE [LARGE SCALE GENOMIC DNA]</scope>
    <source>
        <strain evidence="2">YNDBR</strain>
        <tissue evidence="2">Leaf</tissue>
    </source>
</reference>
<dbReference type="Proteomes" id="UP001420932">
    <property type="component" value="Unassembled WGS sequence"/>
</dbReference>
<name>A0AAP0EQY3_9MAGN</name>
<evidence type="ECO:0000256" key="1">
    <source>
        <dbReference type="SAM" id="MobiDB-lite"/>
    </source>
</evidence>
<feature type="region of interest" description="Disordered" evidence="1">
    <location>
        <begin position="1"/>
        <end position="60"/>
    </location>
</feature>
<sequence>MQTEACATSGGGVWPSSGGGSGPNQRRWRRKDEQQGARKDRGSGAHDQWRCGTDNGGAGLSDRQAAVGIQLAAARRWFDQKRARGVQPAAAARLPRRRRGCLGGGSSLARAATVRRRLTSSGGGAAVVVEGLHGCGGLAVKMGLEVKWVWRGENGFGGR</sequence>
<feature type="compositionally biased region" description="Gly residues" evidence="1">
    <location>
        <begin position="9"/>
        <end position="22"/>
    </location>
</feature>